<evidence type="ECO:0000256" key="3">
    <source>
        <dbReference type="ARBA" id="ARBA00022705"/>
    </source>
</evidence>
<feature type="domain" description="Chromosomal replication initiator DnaA C-terminal" evidence="12">
    <location>
        <begin position="286"/>
        <end position="355"/>
    </location>
</feature>
<dbReference type="GO" id="GO:0003688">
    <property type="term" value="F:DNA replication origin binding"/>
    <property type="evidence" value="ECO:0007669"/>
    <property type="project" value="UniProtKB-UniRule"/>
</dbReference>
<dbReference type="GO" id="GO:0005524">
    <property type="term" value="F:ATP binding"/>
    <property type="evidence" value="ECO:0007669"/>
    <property type="project" value="UniProtKB-UniRule"/>
</dbReference>
<organism evidence="13">
    <name type="scientific">Hellea balneolensis</name>
    <dbReference type="NCBI Taxonomy" id="287478"/>
    <lineage>
        <taxon>Bacteria</taxon>
        <taxon>Pseudomonadati</taxon>
        <taxon>Pseudomonadota</taxon>
        <taxon>Alphaproteobacteria</taxon>
        <taxon>Maricaulales</taxon>
        <taxon>Robiginitomaculaceae</taxon>
        <taxon>Hellea</taxon>
    </lineage>
</organism>
<dbReference type="EMBL" id="DRMJ01000435">
    <property type="protein sequence ID" value="HHL43614.1"/>
    <property type="molecule type" value="Genomic_DNA"/>
</dbReference>
<sequence length="384" mass="42757">TAKTVKTSKPVTSVVAPPFETKAASPTQEKPSKMTSRFTFANFVVGASNELAVAGAKKFANSRDTQYNPMVIHGPNGMGKTHLLYAVMNHIAAHDPTRRVQFVPAEQFVASFVRSVRANGRTEIENFKTGLRNVDLLIIDDAHFITDKPGSQEELLHTLIALVENGKQVILATDRHPHTIENAEERLKSYLCGGLVCDIGPADYELRLRILDRLVERRRKNGNPALEIPQTVRDMLAARINATPRDLEGVFNQVVARLEFLGRAVTLESVEEALAQSRFTKGARPTVERIQRVIAKYYGVSLDELLSKRRARAIARPRQIAMYLCKNLTTRSLPDIGRRFGGRDHTTVIHAIRRVESLCDEDETLNAEVKSLAEQLQNLAPAAH</sequence>
<dbReference type="SMART" id="SM00760">
    <property type="entry name" value="Bac_DnaA_C"/>
    <property type="match status" value="1"/>
</dbReference>
<dbReference type="Proteomes" id="UP000885830">
    <property type="component" value="Unassembled WGS sequence"/>
</dbReference>
<keyword evidence="3 9" id="KW-0235">DNA replication</keyword>
<dbReference type="Pfam" id="PF08299">
    <property type="entry name" value="Bac_DnaA_C"/>
    <property type="match status" value="1"/>
</dbReference>
<dbReference type="PANTHER" id="PTHR30050">
    <property type="entry name" value="CHROMOSOMAL REPLICATION INITIATOR PROTEIN DNAA"/>
    <property type="match status" value="1"/>
</dbReference>
<dbReference type="InterPro" id="IPR020591">
    <property type="entry name" value="Chromosome_initiator_DnaA-like"/>
</dbReference>
<keyword evidence="2" id="KW-0963">Cytoplasm</keyword>
<dbReference type="InterPro" id="IPR001957">
    <property type="entry name" value="Chromosome_initiator_DnaA"/>
</dbReference>
<gene>
    <name evidence="13" type="primary">dnaA</name>
    <name evidence="13" type="ORF">ENJ42_08355</name>
</gene>
<evidence type="ECO:0000256" key="7">
    <source>
        <dbReference type="ARBA" id="ARBA00023125"/>
    </source>
</evidence>
<dbReference type="InterPro" id="IPR013317">
    <property type="entry name" value="DnaA_dom"/>
</dbReference>
<dbReference type="GO" id="GO:0006275">
    <property type="term" value="P:regulation of DNA replication"/>
    <property type="evidence" value="ECO:0007669"/>
    <property type="project" value="UniProtKB-UniRule"/>
</dbReference>
<feature type="non-terminal residue" evidence="13">
    <location>
        <position position="1"/>
    </location>
</feature>
<dbReference type="NCBIfam" id="TIGR00362">
    <property type="entry name" value="DnaA"/>
    <property type="match status" value="1"/>
</dbReference>
<dbReference type="GO" id="GO:0005886">
    <property type="term" value="C:plasma membrane"/>
    <property type="evidence" value="ECO:0007669"/>
    <property type="project" value="TreeGrafter"/>
</dbReference>
<dbReference type="FunFam" id="1.10.1750.10:FF:000002">
    <property type="entry name" value="Chromosomal replication initiator protein DnaA"/>
    <property type="match status" value="1"/>
</dbReference>
<dbReference type="InterPro" id="IPR018312">
    <property type="entry name" value="Chromosome_initiator_DnaA_CS"/>
</dbReference>
<dbReference type="InterPro" id="IPR013159">
    <property type="entry name" value="DnaA_C"/>
</dbReference>
<feature type="domain" description="AAA+ ATPase" evidence="11">
    <location>
        <begin position="66"/>
        <end position="198"/>
    </location>
</feature>
<dbReference type="GO" id="GO:0008289">
    <property type="term" value="F:lipid binding"/>
    <property type="evidence" value="ECO:0007669"/>
    <property type="project" value="UniProtKB-KW"/>
</dbReference>
<keyword evidence="4 9" id="KW-0547">Nucleotide-binding</keyword>
<dbReference type="Gene3D" id="3.40.50.300">
    <property type="entry name" value="P-loop containing nucleotide triphosphate hydrolases"/>
    <property type="match status" value="1"/>
</dbReference>
<dbReference type="InterPro" id="IPR027417">
    <property type="entry name" value="P-loop_NTPase"/>
</dbReference>
<dbReference type="SUPFAM" id="SSF52540">
    <property type="entry name" value="P-loop containing nucleoside triphosphate hydrolases"/>
    <property type="match status" value="1"/>
</dbReference>
<accession>A0A7C5LUA1</accession>
<evidence type="ECO:0000259" key="12">
    <source>
        <dbReference type="SMART" id="SM00760"/>
    </source>
</evidence>
<evidence type="ECO:0000256" key="1">
    <source>
        <dbReference type="ARBA" id="ARBA00006583"/>
    </source>
</evidence>
<evidence type="ECO:0000256" key="5">
    <source>
        <dbReference type="ARBA" id="ARBA00022840"/>
    </source>
</evidence>
<evidence type="ECO:0000256" key="4">
    <source>
        <dbReference type="ARBA" id="ARBA00022741"/>
    </source>
</evidence>
<dbReference type="SMART" id="SM00382">
    <property type="entry name" value="AAA"/>
    <property type="match status" value="1"/>
</dbReference>
<dbReference type="Gene3D" id="1.10.1750.10">
    <property type="match status" value="1"/>
</dbReference>
<keyword evidence="7 9" id="KW-0238">DNA-binding</keyword>
<evidence type="ECO:0000256" key="2">
    <source>
        <dbReference type="ARBA" id="ARBA00022490"/>
    </source>
</evidence>
<dbReference type="Gene3D" id="1.10.8.60">
    <property type="match status" value="1"/>
</dbReference>
<dbReference type="InterPro" id="IPR010921">
    <property type="entry name" value="Trp_repressor/repl_initiator"/>
</dbReference>
<dbReference type="HAMAP" id="MF_00377">
    <property type="entry name" value="DnaA_bact"/>
    <property type="match status" value="1"/>
</dbReference>
<dbReference type="PROSITE" id="PS01008">
    <property type="entry name" value="DNAA"/>
    <property type="match status" value="1"/>
</dbReference>
<evidence type="ECO:0000256" key="8">
    <source>
        <dbReference type="NCBIfam" id="TIGR00362"/>
    </source>
</evidence>
<proteinExistence type="inferred from homology"/>
<dbReference type="AlphaFoldDB" id="A0A7C5LUA1"/>
<evidence type="ECO:0000256" key="10">
    <source>
        <dbReference type="RuleBase" id="RU004227"/>
    </source>
</evidence>
<dbReference type="PANTHER" id="PTHR30050:SF2">
    <property type="entry name" value="CHROMOSOMAL REPLICATION INITIATOR PROTEIN DNAA"/>
    <property type="match status" value="1"/>
</dbReference>
<evidence type="ECO:0000256" key="9">
    <source>
        <dbReference type="RuleBase" id="RU000577"/>
    </source>
</evidence>
<reference evidence="13" key="1">
    <citation type="journal article" date="2020" name="mSystems">
        <title>Genome- and Community-Level Interaction Insights into Carbon Utilization and Element Cycling Functions of Hydrothermarchaeota in Hydrothermal Sediment.</title>
        <authorList>
            <person name="Zhou Z."/>
            <person name="Liu Y."/>
            <person name="Xu W."/>
            <person name="Pan J."/>
            <person name="Luo Z.H."/>
            <person name="Li M."/>
        </authorList>
    </citation>
    <scope>NUCLEOTIDE SEQUENCE [LARGE SCALE GENOMIC DNA]</scope>
    <source>
        <strain evidence="13">HyVt-485</strain>
    </source>
</reference>
<dbReference type="CDD" id="cd00009">
    <property type="entry name" value="AAA"/>
    <property type="match status" value="1"/>
</dbReference>
<dbReference type="CDD" id="cd06571">
    <property type="entry name" value="Bac_DnaA_C"/>
    <property type="match status" value="1"/>
</dbReference>
<dbReference type="InterPro" id="IPR003593">
    <property type="entry name" value="AAA+_ATPase"/>
</dbReference>
<comment type="similarity">
    <text evidence="1 10">Belongs to the DnaA family.</text>
</comment>
<comment type="caution">
    <text evidence="13">The sequence shown here is derived from an EMBL/GenBank/DDBJ whole genome shotgun (WGS) entry which is preliminary data.</text>
</comment>
<dbReference type="Pfam" id="PF00308">
    <property type="entry name" value="Bac_DnaA"/>
    <property type="match status" value="1"/>
</dbReference>
<keyword evidence="6" id="KW-0446">Lipid-binding</keyword>
<dbReference type="GO" id="GO:0006270">
    <property type="term" value="P:DNA replication initiation"/>
    <property type="evidence" value="ECO:0007669"/>
    <property type="project" value="UniProtKB-UniRule"/>
</dbReference>
<comment type="function">
    <text evidence="9">Plays an essential role in the initiation and regulation of chromosomal replication. ATP-DnaA binds to the origin of replication (oriC) to initiate formation of the DNA replication initiation complex once per cell cycle. Binds the DnaA box (a 9 base pair repeat at the origin) and separates the double-stranded (ds)DNA. Forms a right-handed helical filament on oriC DNA; dsDNA binds to the exterior of the filament while single-stranded (ss)DNA is stabiized in the filament's interior. The ATP-DnaA-oriC complex binds and stabilizes one strand of the AT-rich DNA unwinding element (DUE), permitting loading of DNA polymerase. After initiation quickly degrades to an ADP-DnaA complex that is not apt for DNA replication. Binds acidic phospholipids.</text>
</comment>
<name>A0A7C5LUA1_9PROT</name>
<protein>
    <recommendedName>
        <fullName evidence="8 9">Chromosomal replication initiator protein DnaA</fullName>
    </recommendedName>
</protein>
<dbReference type="SUPFAM" id="SSF48295">
    <property type="entry name" value="TrpR-like"/>
    <property type="match status" value="1"/>
</dbReference>
<evidence type="ECO:0000259" key="11">
    <source>
        <dbReference type="SMART" id="SM00382"/>
    </source>
</evidence>
<evidence type="ECO:0000313" key="13">
    <source>
        <dbReference type="EMBL" id="HHL43614.1"/>
    </source>
</evidence>
<keyword evidence="5 9" id="KW-0067">ATP-binding</keyword>
<evidence type="ECO:0000256" key="6">
    <source>
        <dbReference type="ARBA" id="ARBA00023121"/>
    </source>
</evidence>
<dbReference type="PRINTS" id="PR00051">
    <property type="entry name" value="DNAA"/>
</dbReference>